<keyword evidence="1" id="KW-0175">Coiled coil</keyword>
<feature type="coiled-coil region" evidence="1">
    <location>
        <begin position="233"/>
        <end position="260"/>
    </location>
</feature>
<gene>
    <name evidence="2" type="ORF">OXX778_LOCUS18446</name>
</gene>
<proteinExistence type="predicted"/>
<protein>
    <submittedName>
        <fullName evidence="2">Uncharacterized protein</fullName>
    </submittedName>
</protein>
<keyword evidence="3" id="KW-1185">Reference proteome</keyword>
<evidence type="ECO:0000313" key="2">
    <source>
        <dbReference type="EMBL" id="CAF1043040.1"/>
    </source>
</evidence>
<dbReference type="EMBL" id="CAJNOC010005119">
    <property type="protein sequence ID" value="CAF1043040.1"/>
    <property type="molecule type" value="Genomic_DNA"/>
</dbReference>
<dbReference type="Proteomes" id="UP000663879">
    <property type="component" value="Unassembled WGS sequence"/>
</dbReference>
<reference evidence="2" key="1">
    <citation type="submission" date="2021-02" db="EMBL/GenBank/DDBJ databases">
        <authorList>
            <person name="Nowell W R."/>
        </authorList>
    </citation>
    <scope>NUCLEOTIDE SEQUENCE</scope>
    <source>
        <strain evidence="2">Ploen Becks lab</strain>
    </source>
</reference>
<organism evidence="2 3">
    <name type="scientific">Brachionus calyciflorus</name>
    <dbReference type="NCBI Taxonomy" id="104777"/>
    <lineage>
        <taxon>Eukaryota</taxon>
        <taxon>Metazoa</taxon>
        <taxon>Spiralia</taxon>
        <taxon>Gnathifera</taxon>
        <taxon>Rotifera</taxon>
        <taxon>Eurotatoria</taxon>
        <taxon>Monogononta</taxon>
        <taxon>Pseudotrocha</taxon>
        <taxon>Ploima</taxon>
        <taxon>Brachionidae</taxon>
        <taxon>Brachionus</taxon>
    </lineage>
</organism>
<evidence type="ECO:0000313" key="3">
    <source>
        <dbReference type="Proteomes" id="UP000663879"/>
    </source>
</evidence>
<accession>A0A814JTZ6</accession>
<sequence length="1365" mass="157882">MRKAGQLGTAITDTLQKSSIIQSVELITKMAPLWNTAGVFFPFLSTFANTFCQIDAKFEEVLKKLDKISEQIEDLASLVECTALKSTFREMELKVPILFRLFIDGLSSKISNIFGSPINPTDPKIIKQEIKLLCKDPTQGVRNAIIMFELFVKEETFLSIVKNCAKYNEIQINLWIKLLNSMLIRLNLIAKGCSEAYNITNSINAEEMTNKFAKMIKKYIVLLKKKFNEDEGKDGMRKKIASLAKETNDAEEMRKKLSDSYSFNKWEVIRSKKDMNGVIRGFDRHYSTSIPACYSEGSFYFKSDDENVEHALVTWSKEDSTGFYMGAKYPMIDINTFYQKHLPIHVRNYNMKTIGENVEKIMKPKISPNEINFIFSLESYEACRAPLYPFYVTSGEWGDSGDYVIASCTFIKVRHEKDKCNEDIPFLPEFSFGSIFFSNSDDKVETHLLSDITKNMSIYGERGIEDRKHILSQNNQILNKTDYYGQRGIEDRQSIKKKIENGFTTLIQGQHDIREELQEIDRGARVQRKEIITKLDAGFSQLSQGQIKISEDIIKVGEDVKHYGEQGIRERAEILTDVRKFGEIGIAQRTQIINKLDYVHKDVGDIRQTQLEEANKATVRFDYLKYNLGEIKELQIDEARKSEVRFNIVSGGINDLKHMHTIESTRNDQRFNVLNSGLGEIKNHLSQESKIATERFGVLNNGIDRIQNHLQIESHLNQKRYNYLSTGVNDIRNFQIEESQLSAKRFTFLTQQADINFGIISNGIVDIKKAQDQYNNEIQENQAEIMKQIQQESIIGTERFKVIKSSMTTMINMLHDEGTKSNEILNLIYDEKKKNAERFEWIATSFQQQNKYLASLTDQQNLTIYLLNEISESIEIKAKIISETFQEVIYRISTLDKNINDNAFIITTLLNDIKRMILKKPNTDTIAYLNLIQKYLDKTAEFDILWRYLTNHIKKDSEYSLDDFQNQCIKTNPEELIDFLIKSANLNNILNLNFYSSLKYVSQYSIKNFNKIIQILIKDIHKAILIRYSCLKFAKTSRPEQVLNDFIKSSDISMNKFTKIHLSHKYSIPFELDHSNRLFDTINDLIVSKMRNLYNNNTLICSYLYNYLINNYNWNDWTVFVNDKPKETENQQAFFNKCETCKKESVLSGGGLELTEIFQSNFIKKLTIFWKPATKSSKSKLISDSLWNMIYTNILNEALNKDSKDAIILTNVNKNIIKVLHEAKIPFCSTYSIVHQITLSDQQAFENLNFASRYSMPSIESRLFVFSLKSNITLEIFVDVGSCQQVEIVKKNTNIDQKYDGYSFLLQMVSIEMAINEPQIAGEIISTQLTKYFRNLWTVSILENANFEKIAIDVKSDDTSMIHLC</sequence>
<feature type="coiled-coil region" evidence="1">
    <location>
        <begin position="764"/>
        <end position="791"/>
    </location>
</feature>
<comment type="caution">
    <text evidence="2">The sequence shown here is derived from an EMBL/GenBank/DDBJ whole genome shotgun (WGS) entry which is preliminary data.</text>
</comment>
<name>A0A814JTZ6_9BILA</name>
<evidence type="ECO:0000256" key="1">
    <source>
        <dbReference type="SAM" id="Coils"/>
    </source>
</evidence>